<feature type="transmembrane region" description="Helical" evidence="1">
    <location>
        <begin position="60"/>
        <end position="77"/>
    </location>
</feature>
<name>A0A161PTB1_BDEBC</name>
<evidence type="ECO:0000256" key="1">
    <source>
        <dbReference type="SAM" id="Phobius"/>
    </source>
</evidence>
<keyword evidence="1" id="KW-0812">Transmembrane</keyword>
<sequence length="92" mass="10501">MNFDFLVNRIFLVIIVIAALIAVIVLLSKIERSFFGTDRIAQVFQKKENLSNSKGRIKPVYFALLAIVLLPIFYKIACDESCKIAVKNFFTK</sequence>
<protein>
    <submittedName>
        <fullName evidence="2">Uncharacterized protein</fullName>
    </submittedName>
</protein>
<feature type="transmembrane region" description="Helical" evidence="1">
    <location>
        <begin position="6"/>
        <end position="27"/>
    </location>
</feature>
<dbReference type="AlphaFoldDB" id="A0A161PTB1"/>
<dbReference type="RefSeq" id="WP_063205241.1">
    <property type="nucleotide sequence ID" value="NZ_LUKD01000001.1"/>
</dbReference>
<dbReference type="EMBL" id="LUKD01000001">
    <property type="protein sequence ID" value="KYG68548.1"/>
    <property type="molecule type" value="Genomic_DNA"/>
</dbReference>
<accession>A0A161PTB1</accession>
<gene>
    <name evidence="2" type="ORF">AZI87_04715</name>
</gene>
<organism evidence="2 3">
    <name type="scientific">Bdellovibrio bacteriovorus</name>
    <dbReference type="NCBI Taxonomy" id="959"/>
    <lineage>
        <taxon>Bacteria</taxon>
        <taxon>Pseudomonadati</taxon>
        <taxon>Bdellovibrionota</taxon>
        <taxon>Bdellovibrionia</taxon>
        <taxon>Bdellovibrionales</taxon>
        <taxon>Pseudobdellovibrionaceae</taxon>
        <taxon>Bdellovibrio</taxon>
    </lineage>
</organism>
<keyword evidence="1" id="KW-1133">Transmembrane helix</keyword>
<evidence type="ECO:0000313" key="2">
    <source>
        <dbReference type="EMBL" id="KYG68548.1"/>
    </source>
</evidence>
<proteinExistence type="predicted"/>
<comment type="caution">
    <text evidence="2">The sequence shown here is derived from an EMBL/GenBank/DDBJ whole genome shotgun (WGS) entry which is preliminary data.</text>
</comment>
<keyword evidence="1" id="KW-0472">Membrane</keyword>
<evidence type="ECO:0000313" key="3">
    <source>
        <dbReference type="Proteomes" id="UP000075799"/>
    </source>
</evidence>
<dbReference type="Proteomes" id="UP000075799">
    <property type="component" value="Unassembled WGS sequence"/>
</dbReference>
<reference evidence="2 3" key="1">
    <citation type="submission" date="2016-03" db="EMBL/GenBank/DDBJ databases">
        <authorList>
            <person name="Ploux O."/>
        </authorList>
    </citation>
    <scope>NUCLEOTIDE SEQUENCE [LARGE SCALE GENOMIC DNA]</scope>
    <source>
        <strain evidence="2 3">EC13</strain>
    </source>
</reference>